<keyword evidence="4" id="KW-0472">Membrane</keyword>
<dbReference type="InterPro" id="IPR023352">
    <property type="entry name" value="MAPEG-like_dom_sf"/>
</dbReference>
<dbReference type="OrthoDB" id="410651at2759"/>
<dbReference type="AlphaFoldDB" id="A0A4Y9ZR71"/>
<dbReference type="GO" id="GO:0016020">
    <property type="term" value="C:membrane"/>
    <property type="evidence" value="ECO:0007669"/>
    <property type="project" value="UniProtKB-SubCell"/>
</dbReference>
<dbReference type="GO" id="GO:0005635">
    <property type="term" value="C:nuclear envelope"/>
    <property type="evidence" value="ECO:0007669"/>
    <property type="project" value="TreeGrafter"/>
</dbReference>
<evidence type="ECO:0000313" key="5">
    <source>
        <dbReference type="EMBL" id="TFY75998.1"/>
    </source>
</evidence>
<name>A0A4Y9ZR71_9AGAM</name>
<accession>A0A4Y9ZR71</accession>
<keyword evidence="2" id="KW-0812">Transmembrane</keyword>
<proteinExistence type="predicted"/>
<gene>
    <name evidence="5" type="ORF">EWM64_g8015</name>
</gene>
<dbReference type="Gene3D" id="1.20.120.550">
    <property type="entry name" value="Membrane associated eicosanoid/glutathione metabolism-like domain"/>
    <property type="match status" value="1"/>
</dbReference>
<reference evidence="5 6" key="1">
    <citation type="submission" date="2019-02" db="EMBL/GenBank/DDBJ databases">
        <title>Genome sequencing of the rare red list fungi Hericium alpestre (H. flagellum).</title>
        <authorList>
            <person name="Buettner E."/>
            <person name="Kellner H."/>
        </authorList>
    </citation>
    <scope>NUCLEOTIDE SEQUENCE [LARGE SCALE GENOMIC DNA]</scope>
    <source>
        <strain evidence="5 6">DSM 108284</strain>
    </source>
</reference>
<dbReference type="GO" id="GO:0004602">
    <property type="term" value="F:glutathione peroxidase activity"/>
    <property type="evidence" value="ECO:0007669"/>
    <property type="project" value="TreeGrafter"/>
</dbReference>
<protein>
    <recommendedName>
        <fullName evidence="7">Membrane-associated proteins in eicosanoid and glutathione metabolism</fullName>
    </recommendedName>
</protein>
<dbReference type="STRING" id="135208.A0A4Y9ZR71"/>
<keyword evidence="6" id="KW-1185">Reference proteome</keyword>
<evidence type="ECO:0000256" key="2">
    <source>
        <dbReference type="ARBA" id="ARBA00022692"/>
    </source>
</evidence>
<dbReference type="InterPro" id="IPR001129">
    <property type="entry name" value="Membr-assoc_MAPEG"/>
</dbReference>
<evidence type="ECO:0000256" key="4">
    <source>
        <dbReference type="ARBA" id="ARBA00023136"/>
    </source>
</evidence>
<dbReference type="GO" id="GO:0005783">
    <property type="term" value="C:endoplasmic reticulum"/>
    <property type="evidence" value="ECO:0007669"/>
    <property type="project" value="TreeGrafter"/>
</dbReference>
<dbReference type="EMBL" id="SFCI01001355">
    <property type="protein sequence ID" value="TFY75998.1"/>
    <property type="molecule type" value="Genomic_DNA"/>
</dbReference>
<organism evidence="5 6">
    <name type="scientific">Hericium alpestre</name>
    <dbReference type="NCBI Taxonomy" id="135208"/>
    <lineage>
        <taxon>Eukaryota</taxon>
        <taxon>Fungi</taxon>
        <taxon>Dikarya</taxon>
        <taxon>Basidiomycota</taxon>
        <taxon>Agaricomycotina</taxon>
        <taxon>Agaricomycetes</taxon>
        <taxon>Russulales</taxon>
        <taxon>Hericiaceae</taxon>
        <taxon>Hericium</taxon>
    </lineage>
</organism>
<evidence type="ECO:0000256" key="1">
    <source>
        <dbReference type="ARBA" id="ARBA00004141"/>
    </source>
</evidence>
<keyword evidence="3" id="KW-1133">Transmembrane helix</keyword>
<sequence length="148" mass="16039">MPLIEVPQGFGYVAASLLSTALILQWQGFVVGSARKSAAVPYPQMYAEKAEAQNSKTAMIFNCKQRAHQNTLEHMPAIIIMSLIAGAKYPLITAASTGLWSFSRILYTKGYATGDPKKRQWGTWGELGQLVLLGASGKAVYDWISGGL</sequence>
<dbReference type="GO" id="GO:0004364">
    <property type="term" value="F:glutathione transferase activity"/>
    <property type="evidence" value="ECO:0007669"/>
    <property type="project" value="TreeGrafter"/>
</dbReference>
<dbReference type="Pfam" id="PF01124">
    <property type="entry name" value="MAPEG"/>
    <property type="match status" value="1"/>
</dbReference>
<evidence type="ECO:0008006" key="7">
    <source>
        <dbReference type="Google" id="ProtNLM"/>
    </source>
</evidence>
<dbReference type="PANTHER" id="PTHR10250">
    <property type="entry name" value="MICROSOMAL GLUTATHIONE S-TRANSFERASE"/>
    <property type="match status" value="1"/>
</dbReference>
<dbReference type="PANTHER" id="PTHR10250:SF26">
    <property type="entry name" value="GLUTATHIONE S-TRANSFERASE 3, MITOCHONDRIAL"/>
    <property type="match status" value="1"/>
</dbReference>
<dbReference type="InterPro" id="IPR050997">
    <property type="entry name" value="MAPEG"/>
</dbReference>
<evidence type="ECO:0000256" key="3">
    <source>
        <dbReference type="ARBA" id="ARBA00022989"/>
    </source>
</evidence>
<evidence type="ECO:0000313" key="6">
    <source>
        <dbReference type="Proteomes" id="UP000298061"/>
    </source>
</evidence>
<comment type="subcellular location">
    <subcellularLocation>
        <location evidence="1">Membrane</location>
        <topology evidence="1">Multi-pass membrane protein</topology>
    </subcellularLocation>
</comment>
<dbReference type="SUPFAM" id="SSF161084">
    <property type="entry name" value="MAPEG domain-like"/>
    <property type="match status" value="1"/>
</dbReference>
<comment type="caution">
    <text evidence="5">The sequence shown here is derived from an EMBL/GenBank/DDBJ whole genome shotgun (WGS) entry which is preliminary data.</text>
</comment>
<dbReference type="Proteomes" id="UP000298061">
    <property type="component" value="Unassembled WGS sequence"/>
</dbReference>